<dbReference type="RefSeq" id="WP_012931751.1">
    <property type="nucleotide sequence ID" value="NC_013739.1"/>
</dbReference>
<dbReference type="InterPro" id="IPR001789">
    <property type="entry name" value="Sig_transdc_resp-reg_receiver"/>
</dbReference>
<accession>D3F625</accession>
<dbReference type="SMART" id="SM00421">
    <property type="entry name" value="HTH_LUXR"/>
    <property type="match status" value="1"/>
</dbReference>
<dbReference type="SMART" id="SM00448">
    <property type="entry name" value="REC"/>
    <property type="match status" value="1"/>
</dbReference>
<dbReference type="PANTHER" id="PTHR43214:SF24">
    <property type="entry name" value="TRANSCRIPTIONAL REGULATORY PROTEIN NARL-RELATED"/>
    <property type="match status" value="1"/>
</dbReference>
<evidence type="ECO:0000256" key="4">
    <source>
        <dbReference type="ARBA" id="ARBA00023163"/>
    </source>
</evidence>
<dbReference type="InterPro" id="IPR039420">
    <property type="entry name" value="WalR-like"/>
</dbReference>
<dbReference type="CDD" id="cd06170">
    <property type="entry name" value="LuxR_C_like"/>
    <property type="match status" value="1"/>
</dbReference>
<dbReference type="OrthoDB" id="9808843at2"/>
<evidence type="ECO:0000259" key="6">
    <source>
        <dbReference type="PROSITE" id="PS50043"/>
    </source>
</evidence>
<keyword evidence="4" id="KW-0804">Transcription</keyword>
<keyword evidence="3" id="KW-0238">DNA-binding</keyword>
<feature type="domain" description="HTH luxR-type" evidence="6">
    <location>
        <begin position="153"/>
        <end position="218"/>
    </location>
</feature>
<feature type="modified residue" description="4-aspartylphosphate" evidence="5">
    <location>
        <position position="62"/>
    </location>
</feature>
<dbReference type="SUPFAM" id="SSF46894">
    <property type="entry name" value="C-terminal effector domain of the bipartite response regulators"/>
    <property type="match status" value="1"/>
</dbReference>
<dbReference type="GO" id="GO:0006355">
    <property type="term" value="P:regulation of DNA-templated transcription"/>
    <property type="evidence" value="ECO:0007669"/>
    <property type="project" value="InterPro"/>
</dbReference>
<feature type="domain" description="Response regulatory" evidence="7">
    <location>
        <begin position="11"/>
        <end position="126"/>
    </location>
</feature>
<evidence type="ECO:0000313" key="9">
    <source>
        <dbReference type="Proteomes" id="UP000008229"/>
    </source>
</evidence>
<dbReference type="PANTHER" id="PTHR43214">
    <property type="entry name" value="TWO-COMPONENT RESPONSE REGULATOR"/>
    <property type="match status" value="1"/>
</dbReference>
<evidence type="ECO:0000256" key="3">
    <source>
        <dbReference type="ARBA" id="ARBA00023125"/>
    </source>
</evidence>
<dbReference type="InterPro" id="IPR000792">
    <property type="entry name" value="Tscrpt_reg_LuxR_C"/>
</dbReference>
<reference evidence="9" key="2">
    <citation type="submission" date="2010-01" db="EMBL/GenBank/DDBJ databases">
        <title>The complete genome of Conexibacter woesei DSM 14684.</title>
        <authorList>
            <consortium name="US DOE Joint Genome Institute (JGI-PGF)"/>
            <person name="Lucas S."/>
            <person name="Copeland A."/>
            <person name="Lapidus A."/>
            <person name="Glavina del Rio T."/>
            <person name="Dalin E."/>
            <person name="Tice H."/>
            <person name="Bruce D."/>
            <person name="Goodwin L."/>
            <person name="Pitluck S."/>
            <person name="Kyrpides N."/>
            <person name="Mavromatis K."/>
            <person name="Ivanova N."/>
            <person name="Mikhailova N."/>
            <person name="Chertkov O."/>
            <person name="Brettin T."/>
            <person name="Detter J.C."/>
            <person name="Han C."/>
            <person name="Larimer F."/>
            <person name="Land M."/>
            <person name="Hauser L."/>
            <person name="Markowitz V."/>
            <person name="Cheng J.-F."/>
            <person name="Hugenholtz P."/>
            <person name="Woyke T."/>
            <person name="Wu D."/>
            <person name="Pukall R."/>
            <person name="Steenblock K."/>
            <person name="Schneider S."/>
            <person name="Klenk H.-P."/>
            <person name="Eisen J.A."/>
        </authorList>
    </citation>
    <scope>NUCLEOTIDE SEQUENCE [LARGE SCALE GENOMIC DNA]</scope>
    <source>
        <strain evidence="9">DSM 14684 / CIP 108061 / JCM 11494 / NBRC 100937 / ID131577</strain>
    </source>
</reference>
<dbReference type="PRINTS" id="PR00038">
    <property type="entry name" value="HTHLUXR"/>
</dbReference>
<evidence type="ECO:0000256" key="2">
    <source>
        <dbReference type="ARBA" id="ARBA00023015"/>
    </source>
</evidence>
<dbReference type="PROSITE" id="PS50110">
    <property type="entry name" value="RESPONSE_REGULATORY"/>
    <property type="match status" value="1"/>
</dbReference>
<evidence type="ECO:0000256" key="5">
    <source>
        <dbReference type="PROSITE-ProRule" id="PRU00169"/>
    </source>
</evidence>
<dbReference type="PROSITE" id="PS50043">
    <property type="entry name" value="HTH_LUXR_2"/>
    <property type="match status" value="1"/>
</dbReference>
<reference evidence="8 9" key="1">
    <citation type="journal article" date="2010" name="Stand. Genomic Sci.">
        <title>Complete genome sequence of Conexibacter woesei type strain (ID131577).</title>
        <authorList>
            <person name="Pukall R."/>
            <person name="Lapidus A."/>
            <person name="Glavina Del Rio T."/>
            <person name="Copeland A."/>
            <person name="Tice H."/>
            <person name="Cheng J.-F."/>
            <person name="Lucas S."/>
            <person name="Chen F."/>
            <person name="Nolan M."/>
            <person name="Bruce D."/>
            <person name="Goodwin L."/>
            <person name="Pitluck S."/>
            <person name="Mavromatis K."/>
            <person name="Ivanova N."/>
            <person name="Ovchinnikova G."/>
            <person name="Pati A."/>
            <person name="Chen A."/>
            <person name="Palaniappan K."/>
            <person name="Land M."/>
            <person name="Hauser L."/>
            <person name="Chang Y.-J."/>
            <person name="Jeffries C.D."/>
            <person name="Chain P."/>
            <person name="Meincke L."/>
            <person name="Sims D."/>
            <person name="Brettin T."/>
            <person name="Detter J.C."/>
            <person name="Rohde M."/>
            <person name="Goeker M."/>
            <person name="Bristow J."/>
            <person name="Eisen J.A."/>
            <person name="Markowitz V."/>
            <person name="Kyrpides N.C."/>
            <person name="Klenk H.-P."/>
            <person name="Hugenholtz P."/>
        </authorList>
    </citation>
    <scope>NUCLEOTIDE SEQUENCE [LARGE SCALE GENOMIC DNA]</scope>
    <source>
        <strain evidence="9">DSM 14684 / CIP 108061 / JCM 11494 / NBRC 100937 / ID131577</strain>
    </source>
</reference>
<dbReference type="AlphaFoldDB" id="D3F625"/>
<dbReference type="SUPFAM" id="SSF52172">
    <property type="entry name" value="CheY-like"/>
    <property type="match status" value="1"/>
</dbReference>
<dbReference type="InterPro" id="IPR011006">
    <property type="entry name" value="CheY-like_superfamily"/>
</dbReference>
<dbReference type="CDD" id="cd17535">
    <property type="entry name" value="REC_NarL-like"/>
    <property type="match status" value="1"/>
</dbReference>
<dbReference type="eggNOG" id="COG2197">
    <property type="taxonomic scope" value="Bacteria"/>
</dbReference>
<organism evidence="8 9">
    <name type="scientific">Conexibacter woesei (strain DSM 14684 / CCUG 47730 / CIP 108061 / JCM 11494 / NBRC 100937 / ID131577)</name>
    <dbReference type="NCBI Taxonomy" id="469383"/>
    <lineage>
        <taxon>Bacteria</taxon>
        <taxon>Bacillati</taxon>
        <taxon>Actinomycetota</taxon>
        <taxon>Thermoleophilia</taxon>
        <taxon>Solirubrobacterales</taxon>
        <taxon>Conexibacteraceae</taxon>
        <taxon>Conexibacter</taxon>
    </lineage>
</organism>
<dbReference type="InterPro" id="IPR058245">
    <property type="entry name" value="NreC/VraR/RcsB-like_REC"/>
</dbReference>
<keyword evidence="2" id="KW-0805">Transcription regulation</keyword>
<dbReference type="EMBL" id="CP001854">
    <property type="protein sequence ID" value="ADB48698.1"/>
    <property type="molecule type" value="Genomic_DNA"/>
</dbReference>
<sequence length="225" mass="23979">MTAADEREPIRLLIADDDGLVRGGLRTLLANEPGLAVVGEAADGFAAVRAAQELDPDVVLMDVRMPRLDGIEATRRVVAGGRARVLVVTTFEHDDYVYEALRAGASGFVLKRAEPEELVQAVRIVAGGESLVFPQLTRALIARSVQPGAGDGGARLLTVLTEREAEILRLVARGMSNADVADELVLAVHTVKTHVARILAKLAVRDRTQAVVVAYESGFVRPGDA</sequence>
<dbReference type="HOGENOM" id="CLU_000445_90_10_11"/>
<dbReference type="PROSITE" id="PS00622">
    <property type="entry name" value="HTH_LUXR_1"/>
    <property type="match status" value="1"/>
</dbReference>
<dbReference type="GO" id="GO:0003677">
    <property type="term" value="F:DNA binding"/>
    <property type="evidence" value="ECO:0007669"/>
    <property type="project" value="UniProtKB-KW"/>
</dbReference>
<evidence type="ECO:0000259" key="7">
    <source>
        <dbReference type="PROSITE" id="PS50110"/>
    </source>
</evidence>
<evidence type="ECO:0000256" key="1">
    <source>
        <dbReference type="ARBA" id="ARBA00022553"/>
    </source>
</evidence>
<proteinExistence type="predicted"/>
<keyword evidence="1 5" id="KW-0597">Phosphoprotein</keyword>
<keyword evidence="9" id="KW-1185">Reference proteome</keyword>
<dbReference type="KEGG" id="cwo:Cwoe_0262"/>
<dbReference type="InterPro" id="IPR016032">
    <property type="entry name" value="Sig_transdc_resp-reg_C-effctor"/>
</dbReference>
<gene>
    <name evidence="8" type="ordered locus">Cwoe_0262</name>
</gene>
<dbReference type="Gene3D" id="3.40.50.2300">
    <property type="match status" value="1"/>
</dbReference>
<name>D3F625_CONWI</name>
<dbReference type="Pfam" id="PF00196">
    <property type="entry name" value="GerE"/>
    <property type="match status" value="1"/>
</dbReference>
<dbReference type="GO" id="GO:0000160">
    <property type="term" value="P:phosphorelay signal transduction system"/>
    <property type="evidence" value="ECO:0007669"/>
    <property type="project" value="InterPro"/>
</dbReference>
<dbReference type="Pfam" id="PF00072">
    <property type="entry name" value="Response_reg"/>
    <property type="match status" value="1"/>
</dbReference>
<dbReference type="STRING" id="469383.Cwoe_0262"/>
<evidence type="ECO:0000313" key="8">
    <source>
        <dbReference type="EMBL" id="ADB48698.1"/>
    </source>
</evidence>
<protein>
    <submittedName>
        <fullName evidence="8">Two component transcriptional regulator, LuxR family</fullName>
    </submittedName>
</protein>
<dbReference type="Proteomes" id="UP000008229">
    <property type="component" value="Chromosome"/>
</dbReference>